<name>A0A4C1YT24_EUMVA</name>
<feature type="region of interest" description="Disordered" evidence="1">
    <location>
        <begin position="79"/>
        <end position="107"/>
    </location>
</feature>
<evidence type="ECO:0000313" key="2">
    <source>
        <dbReference type="EMBL" id="GBP77475.1"/>
    </source>
</evidence>
<proteinExistence type="predicted"/>
<comment type="caution">
    <text evidence="2">The sequence shown here is derived from an EMBL/GenBank/DDBJ whole genome shotgun (WGS) entry which is preliminary data.</text>
</comment>
<dbReference type="AlphaFoldDB" id="A0A4C1YT24"/>
<feature type="region of interest" description="Disordered" evidence="1">
    <location>
        <begin position="146"/>
        <end position="255"/>
    </location>
</feature>
<dbReference type="EMBL" id="BGZK01001332">
    <property type="protein sequence ID" value="GBP77475.1"/>
    <property type="molecule type" value="Genomic_DNA"/>
</dbReference>
<dbReference type="Proteomes" id="UP000299102">
    <property type="component" value="Unassembled WGS sequence"/>
</dbReference>
<protein>
    <submittedName>
        <fullName evidence="2">Uncharacterized protein</fullName>
    </submittedName>
</protein>
<keyword evidence="3" id="KW-1185">Reference proteome</keyword>
<feature type="compositionally biased region" description="Polar residues" evidence="1">
    <location>
        <begin position="164"/>
        <end position="180"/>
    </location>
</feature>
<accession>A0A4C1YT24</accession>
<gene>
    <name evidence="2" type="ORF">EVAR_56086_1</name>
</gene>
<feature type="compositionally biased region" description="Pro residues" evidence="1">
    <location>
        <begin position="185"/>
        <end position="197"/>
    </location>
</feature>
<feature type="compositionally biased region" description="Low complexity" evidence="1">
    <location>
        <begin position="91"/>
        <end position="103"/>
    </location>
</feature>
<evidence type="ECO:0000313" key="3">
    <source>
        <dbReference type="Proteomes" id="UP000299102"/>
    </source>
</evidence>
<evidence type="ECO:0000256" key="1">
    <source>
        <dbReference type="SAM" id="MobiDB-lite"/>
    </source>
</evidence>
<feature type="compositionally biased region" description="Low complexity" evidence="1">
    <location>
        <begin position="198"/>
        <end position="221"/>
    </location>
</feature>
<reference evidence="2 3" key="1">
    <citation type="journal article" date="2019" name="Commun. Biol.">
        <title>The bagworm genome reveals a unique fibroin gene that provides high tensile strength.</title>
        <authorList>
            <person name="Kono N."/>
            <person name="Nakamura H."/>
            <person name="Ohtoshi R."/>
            <person name="Tomita M."/>
            <person name="Numata K."/>
            <person name="Arakawa K."/>
        </authorList>
    </citation>
    <scope>NUCLEOTIDE SEQUENCE [LARGE SCALE GENOMIC DNA]</scope>
</reference>
<organism evidence="2 3">
    <name type="scientific">Eumeta variegata</name>
    <name type="common">Bagworm moth</name>
    <name type="synonym">Eumeta japonica</name>
    <dbReference type="NCBI Taxonomy" id="151549"/>
    <lineage>
        <taxon>Eukaryota</taxon>
        <taxon>Metazoa</taxon>
        <taxon>Ecdysozoa</taxon>
        <taxon>Arthropoda</taxon>
        <taxon>Hexapoda</taxon>
        <taxon>Insecta</taxon>
        <taxon>Pterygota</taxon>
        <taxon>Neoptera</taxon>
        <taxon>Endopterygota</taxon>
        <taxon>Lepidoptera</taxon>
        <taxon>Glossata</taxon>
        <taxon>Ditrysia</taxon>
        <taxon>Tineoidea</taxon>
        <taxon>Psychidae</taxon>
        <taxon>Oiketicinae</taxon>
        <taxon>Eumeta</taxon>
    </lineage>
</organism>
<sequence>MQVNVTSIPPRMRGEIEVTCPRYAARRTGVRCPTRCSSWRLSENLCQNCFILFINDSLFNISEKQSMQATRELVITAAHGHSQPQKSGRESSAAASPPHRSSAGGLRLKVKVPTLTLNMLKEVSAILIDGCGQRTKCTRSCTFLVHPSRIPQPTPFKMPETRSKTAQQSSNATINSNPAQGPQRDLPPPPPPPPPPMTTTTTTTTESNNTDRTTTTDTSTENRAKHHKHDRRAGPGRTNRLRGRSTTVGEKEVNM</sequence>